<keyword evidence="2" id="KW-1185">Reference proteome</keyword>
<reference evidence="2" key="2">
    <citation type="journal article" date="2018" name="Plant J.">
        <title>The Sorghum bicolor reference genome: improved assembly, gene annotations, a transcriptome atlas, and signatures of genome organization.</title>
        <authorList>
            <person name="McCormick R.F."/>
            <person name="Truong S.K."/>
            <person name="Sreedasyam A."/>
            <person name="Jenkins J."/>
            <person name="Shu S."/>
            <person name="Sims D."/>
            <person name="Kennedy M."/>
            <person name="Amirebrahimi M."/>
            <person name="Weers B.D."/>
            <person name="McKinley B."/>
            <person name="Mattison A."/>
            <person name="Morishige D.T."/>
            <person name="Grimwood J."/>
            <person name="Schmutz J."/>
            <person name="Mullet J.E."/>
        </authorList>
    </citation>
    <scope>NUCLEOTIDE SEQUENCE [LARGE SCALE GENOMIC DNA]</scope>
    <source>
        <strain evidence="2">cv. BTx623</strain>
    </source>
</reference>
<dbReference type="Gramene" id="OQU82893">
    <property type="protein sequence ID" value="OQU82893"/>
    <property type="gene ID" value="SORBI_3005G039350"/>
</dbReference>
<evidence type="ECO:0000313" key="2">
    <source>
        <dbReference type="Proteomes" id="UP000000768"/>
    </source>
</evidence>
<gene>
    <name evidence="1" type="ORF">SORBI_3005G039350</name>
</gene>
<dbReference type="InParanoid" id="A0A1Z5RGJ1"/>
<reference evidence="1 2" key="1">
    <citation type="journal article" date="2009" name="Nature">
        <title>The Sorghum bicolor genome and the diversification of grasses.</title>
        <authorList>
            <person name="Paterson A.H."/>
            <person name="Bowers J.E."/>
            <person name="Bruggmann R."/>
            <person name="Dubchak I."/>
            <person name="Grimwood J."/>
            <person name="Gundlach H."/>
            <person name="Haberer G."/>
            <person name="Hellsten U."/>
            <person name="Mitros T."/>
            <person name="Poliakov A."/>
            <person name="Schmutz J."/>
            <person name="Spannagl M."/>
            <person name="Tang H."/>
            <person name="Wang X."/>
            <person name="Wicker T."/>
            <person name="Bharti A.K."/>
            <person name="Chapman J."/>
            <person name="Feltus F.A."/>
            <person name="Gowik U."/>
            <person name="Grigoriev I.V."/>
            <person name="Lyons E."/>
            <person name="Maher C.A."/>
            <person name="Martis M."/>
            <person name="Narechania A."/>
            <person name="Otillar R.P."/>
            <person name="Penning B.W."/>
            <person name="Salamov A.A."/>
            <person name="Wang Y."/>
            <person name="Zhang L."/>
            <person name="Carpita N.C."/>
            <person name="Freeling M."/>
            <person name="Gingle A.R."/>
            <person name="Hash C.T."/>
            <person name="Keller B."/>
            <person name="Klein P."/>
            <person name="Kresovich S."/>
            <person name="McCann M.C."/>
            <person name="Ming R."/>
            <person name="Peterson D.G."/>
            <person name="Mehboob-ur-Rahman"/>
            <person name="Ware D."/>
            <person name="Westhoff P."/>
            <person name="Mayer K.F."/>
            <person name="Messing J."/>
            <person name="Rokhsar D.S."/>
        </authorList>
    </citation>
    <scope>NUCLEOTIDE SEQUENCE [LARGE SCALE GENOMIC DNA]</scope>
    <source>
        <strain evidence="2">cv. BTx623</strain>
    </source>
</reference>
<organism evidence="1 2">
    <name type="scientific">Sorghum bicolor</name>
    <name type="common">Sorghum</name>
    <name type="synonym">Sorghum vulgare</name>
    <dbReference type="NCBI Taxonomy" id="4558"/>
    <lineage>
        <taxon>Eukaryota</taxon>
        <taxon>Viridiplantae</taxon>
        <taxon>Streptophyta</taxon>
        <taxon>Embryophyta</taxon>
        <taxon>Tracheophyta</taxon>
        <taxon>Spermatophyta</taxon>
        <taxon>Magnoliopsida</taxon>
        <taxon>Liliopsida</taxon>
        <taxon>Poales</taxon>
        <taxon>Poaceae</taxon>
        <taxon>PACMAD clade</taxon>
        <taxon>Panicoideae</taxon>
        <taxon>Andropogonodae</taxon>
        <taxon>Andropogoneae</taxon>
        <taxon>Sorghinae</taxon>
        <taxon>Sorghum</taxon>
    </lineage>
</organism>
<evidence type="ECO:0000313" key="1">
    <source>
        <dbReference type="EMBL" id="OQU82893.1"/>
    </source>
</evidence>
<proteinExistence type="predicted"/>
<accession>A0A1Z5RGJ1</accession>
<sequence>MVNGGETFPTYPAFAGGGIYSSSSFRRLKLKEDNPALLEGNEDPWPRPGSPSSCTLLLAKRRRFSDQGKFRTTSFFKFPMPAGNSANLEQY</sequence>
<protein>
    <submittedName>
        <fullName evidence="1">Uncharacterized protein</fullName>
    </submittedName>
</protein>
<name>A0A1Z5RGJ1_SORBI</name>
<dbReference type="EMBL" id="CM000764">
    <property type="protein sequence ID" value="OQU82893.1"/>
    <property type="molecule type" value="Genomic_DNA"/>
</dbReference>
<dbReference type="AlphaFoldDB" id="A0A1Z5RGJ1"/>
<dbReference type="Proteomes" id="UP000000768">
    <property type="component" value="Chromosome 5"/>
</dbReference>